<dbReference type="HOGENOM" id="CLU_002017_1_2_3"/>
<dbReference type="OrthoDB" id="9757976at2"/>
<dbReference type="NCBIfam" id="TIGR02025">
    <property type="entry name" value="BchH"/>
    <property type="match status" value="1"/>
</dbReference>
<evidence type="ECO:0000256" key="9">
    <source>
        <dbReference type="ARBA" id="ARBA00048693"/>
    </source>
</evidence>
<dbReference type="Proteomes" id="UP000017396">
    <property type="component" value="Chromosome"/>
</dbReference>
<evidence type="ECO:0000256" key="5">
    <source>
        <dbReference type="ARBA" id="ARBA00022741"/>
    </source>
</evidence>
<dbReference type="Pfam" id="PF11965">
    <property type="entry name" value="DUF3479"/>
    <property type="match status" value="1"/>
</dbReference>
<keyword evidence="3" id="KW-0602">Photosynthesis</keyword>
<dbReference type="InterPro" id="IPR011771">
    <property type="entry name" value="BchH"/>
</dbReference>
<reference evidence="12 13" key="1">
    <citation type="journal article" date="2013" name="PLoS ONE">
        <title>Cultivation and Complete Genome Sequencing of Gloeobacter kilaueensis sp. nov., from a Lava Cave in Kilauea Caldera, Hawai'i.</title>
        <authorList>
            <person name="Saw J.H."/>
            <person name="Schatz M."/>
            <person name="Brown M.V."/>
            <person name="Kunkel D.D."/>
            <person name="Foster J.S."/>
            <person name="Shick H."/>
            <person name="Christensen S."/>
            <person name="Hou S."/>
            <person name="Wan X."/>
            <person name="Donachie S.P."/>
        </authorList>
    </citation>
    <scope>NUCLEOTIDE SEQUENCE [LARGE SCALE GENOMIC DNA]</scope>
    <source>
        <strain evidence="13">JS</strain>
    </source>
</reference>
<gene>
    <name evidence="12" type="primary">chlH</name>
    <name evidence="12" type="ORF">GKIL_2248</name>
</gene>
<comment type="catalytic activity">
    <reaction evidence="9">
        <text>protoporphyrin IX + Mg(2+) + ATP + H2O = Mg-protoporphyrin IX + ADP + phosphate + 3 H(+)</text>
        <dbReference type="Rhea" id="RHEA:13961"/>
        <dbReference type="ChEBI" id="CHEBI:15377"/>
        <dbReference type="ChEBI" id="CHEBI:15378"/>
        <dbReference type="ChEBI" id="CHEBI:18420"/>
        <dbReference type="ChEBI" id="CHEBI:30616"/>
        <dbReference type="ChEBI" id="CHEBI:43474"/>
        <dbReference type="ChEBI" id="CHEBI:57306"/>
        <dbReference type="ChEBI" id="CHEBI:60492"/>
        <dbReference type="ChEBI" id="CHEBI:456216"/>
        <dbReference type="EC" id="6.6.1.1"/>
    </reaction>
</comment>
<dbReference type="CDD" id="cd10150">
    <property type="entry name" value="CobN_like"/>
    <property type="match status" value="1"/>
</dbReference>
<dbReference type="RefSeq" id="WP_023173651.1">
    <property type="nucleotide sequence ID" value="NC_022600.1"/>
</dbReference>
<comment type="pathway">
    <text evidence="8">Porphyrin-containing compound metabolism.</text>
</comment>
<organism evidence="12 13">
    <name type="scientific">Gloeobacter kilaueensis (strain ATCC BAA-2537 / CCAP 1431/1 / ULC 316 / JS1)</name>
    <dbReference type="NCBI Taxonomy" id="1183438"/>
    <lineage>
        <taxon>Bacteria</taxon>
        <taxon>Bacillati</taxon>
        <taxon>Cyanobacteriota</taxon>
        <taxon>Cyanophyceae</taxon>
        <taxon>Gloeobacterales</taxon>
        <taxon>Gloeobacteraceae</taxon>
        <taxon>Gloeobacter</taxon>
    </lineage>
</organism>
<dbReference type="GO" id="GO:0005524">
    <property type="term" value="F:ATP binding"/>
    <property type="evidence" value="ECO:0007669"/>
    <property type="project" value="UniProtKB-KW"/>
</dbReference>
<keyword evidence="13" id="KW-1185">Reference proteome</keyword>
<sequence length="1328" mass="147253">MLAHLHTPSTARIAPQSLNGRTLLKLVYVVLEPQYQSAVAAGAEQINQTNPVLAVEVKGYLIEELREAERYAEFCADVAEADIFFASMIFIEDLANKIAEAVRPHLDNLKASVIFPCMPQVMRLSKVGSFSMANMGQSKGAIASFMRKRKQNNKGGSFQEGMLKMVQTLPKILKYLPVEKAQDARNFMLSYQYWLGGSADNMANLLLMLAHHYFPNQRKLAFNPPIEYPDLGIWHPLAPRMFEDIREYLTWYNNRRELAEEIRDPLAPTVGLILQRTHLVTGDDGHYVAMVEELESSGARVVPIFAGGLDCSKPVEKFFYNPVNNQPLVDAVVSLTGFSLVGGPAKNDPEAAIAAMKKLNRPYMVSLPLVFQTTEQWESSDLGLHPVQVALQVALPELDGAIEPIILSGRDGATGKAIPMADRIELVAARALKWANLRKKPRLAKKVAITVFSFPPDKGNVGTAAYLDVFASIYNVMKVLADNGYDVEGLPANGHELLLEVLHDVNAQIRSSEINVAARLSVQEYEALTPFSDRLVDNWGPAPGPFNNDGTNLVVYGKHYGNLFIGVQPSFGYEGDPMRLMFSKSCSPHHGFAAYYTYIEKVWGADAVLHFGTHGALEFMPGKQMGLSGNCYPDRLIGTLPNLYYYSVNNPSEATIAKRRSYASIISYLTPPAENAGLYKGLKELQELVASYKQLRESERGETIAQTIAEKVRQVNLDQDVPVSDLASLEDRDRFVGLVYKFLMEIEERLVPCDLHVVGTPPTATEAIDTLVGVASFDRPERETDGLDRMLAVSRSWDIEALQREAETGSIEALDKLRQIKTAAKASVRALVDTQTDANGRVSRVSLLNFFNMGTTEPWVEALKSHGFVLDPKQLKPLFAFLEEVLERIVADNELGALVKALEGDYTLPGPGGDTVRNPIVLPTGRNIHALDPQSIPTAAAVKSAQIVVDRMLARHRAENGGAWPETIATVLWGTDNIKTYGEALAQILAMIGVLPAPDSIGRMNCIKVIPLAELGRPRIDVVVTCSGIFRDLFPNQMELIDLAVKTVAELDEPLDQNFVRKHALDQAAALGISPRKAATRVFSNASGSYAANVNFAVETGAWESEEQLHEMYLSRKSYAFGTEANNLQQREIYEAALKTVDTAFQNLDSNETSITDVDHYFDYLGAVTGVVEKMRGKRPAVYMADTTAAQARIRSIEEMVRLDSRTKMLNPKWYEGMLKHGFEGVREIQFRLTHTFGWSATAHAVDGWVYDETADIYVNDAQMAERLKKLNPHAYRKMVGTLLEANGRGYWQTTPEQLDRLQELYQDLEDDIEGIAELPALQRPPLL</sequence>
<evidence type="ECO:0000256" key="7">
    <source>
        <dbReference type="ARBA" id="ARBA00023171"/>
    </source>
</evidence>
<accession>U5QLL0</accession>
<name>U5QLL0_GLOK1</name>
<feature type="domain" description="CobN/magnesium chelatase" evidence="10">
    <location>
        <begin position="191"/>
        <end position="1299"/>
    </location>
</feature>
<evidence type="ECO:0000259" key="11">
    <source>
        <dbReference type="Pfam" id="PF11965"/>
    </source>
</evidence>
<evidence type="ECO:0000313" key="12">
    <source>
        <dbReference type="EMBL" id="AGY58494.1"/>
    </source>
</evidence>
<proteinExistence type="inferred from homology"/>
<dbReference type="EC" id="6.6.1.1" evidence="2"/>
<evidence type="ECO:0000259" key="10">
    <source>
        <dbReference type="Pfam" id="PF02514"/>
    </source>
</evidence>
<dbReference type="InterPro" id="IPR003672">
    <property type="entry name" value="CobN/Mg_chltase"/>
</dbReference>
<evidence type="ECO:0000256" key="1">
    <source>
        <dbReference type="ARBA" id="ARBA00010851"/>
    </source>
</evidence>
<dbReference type="STRING" id="1183438.GKIL_2248"/>
<dbReference type="NCBIfam" id="NF009140">
    <property type="entry name" value="PRK12493.1"/>
    <property type="match status" value="1"/>
</dbReference>
<evidence type="ECO:0000256" key="2">
    <source>
        <dbReference type="ARBA" id="ARBA00012825"/>
    </source>
</evidence>
<dbReference type="GO" id="GO:0015995">
    <property type="term" value="P:chlorophyll biosynthetic process"/>
    <property type="evidence" value="ECO:0007669"/>
    <property type="project" value="UniProtKB-KW"/>
</dbReference>
<dbReference type="PANTHER" id="PTHR44119">
    <property type="entry name" value="MAGNESIUM-CHELATASE SUBUNIT CHLH, CHLOROPLASTIC"/>
    <property type="match status" value="1"/>
</dbReference>
<dbReference type="GO" id="GO:0015979">
    <property type="term" value="P:photosynthesis"/>
    <property type="evidence" value="ECO:0007669"/>
    <property type="project" value="UniProtKB-KW"/>
</dbReference>
<dbReference type="InterPro" id="IPR022571">
    <property type="entry name" value="Mg_chelatase_H_N"/>
</dbReference>
<keyword evidence="5" id="KW-0547">Nucleotide-binding</keyword>
<dbReference type="PANTHER" id="PTHR44119:SF1">
    <property type="entry name" value="MAGNESIUM-CHELATASE SUBUNIT CHLH, CHLOROPLASTIC"/>
    <property type="match status" value="1"/>
</dbReference>
<feature type="domain" description="Magnesium chelatase subunit H N-terminal" evidence="11">
    <location>
        <begin position="25"/>
        <end position="188"/>
    </location>
</feature>
<dbReference type="Pfam" id="PF02514">
    <property type="entry name" value="CobN-Mg_chel"/>
    <property type="match status" value="1"/>
</dbReference>
<keyword evidence="7" id="KW-0149">Chlorophyll biosynthesis</keyword>
<dbReference type="eggNOG" id="COG1429">
    <property type="taxonomic scope" value="Bacteria"/>
</dbReference>
<evidence type="ECO:0000256" key="6">
    <source>
        <dbReference type="ARBA" id="ARBA00022840"/>
    </source>
</evidence>
<comment type="similarity">
    <text evidence="1">Belongs to the Mg-chelatase subunit H family.</text>
</comment>
<evidence type="ECO:0000256" key="4">
    <source>
        <dbReference type="ARBA" id="ARBA00022598"/>
    </source>
</evidence>
<keyword evidence="6" id="KW-0067">ATP-binding</keyword>
<dbReference type="KEGG" id="glj:GKIL_2248"/>
<evidence type="ECO:0000256" key="8">
    <source>
        <dbReference type="ARBA" id="ARBA00023444"/>
    </source>
</evidence>
<dbReference type="GO" id="GO:0016851">
    <property type="term" value="F:magnesium chelatase activity"/>
    <property type="evidence" value="ECO:0007669"/>
    <property type="project" value="UniProtKB-EC"/>
</dbReference>
<evidence type="ECO:0000256" key="3">
    <source>
        <dbReference type="ARBA" id="ARBA00022531"/>
    </source>
</evidence>
<dbReference type="PATRIC" id="fig|1183438.3.peg.2206"/>
<keyword evidence="4 12" id="KW-0436">Ligase</keyword>
<protein>
    <recommendedName>
        <fullName evidence="2">magnesium chelatase</fullName>
        <ecNumber evidence="2">6.6.1.1</ecNumber>
    </recommendedName>
</protein>
<dbReference type="EMBL" id="CP003587">
    <property type="protein sequence ID" value="AGY58494.1"/>
    <property type="molecule type" value="Genomic_DNA"/>
</dbReference>
<evidence type="ECO:0000313" key="13">
    <source>
        <dbReference type="Proteomes" id="UP000017396"/>
    </source>
</evidence>